<dbReference type="GO" id="GO:0016020">
    <property type="term" value="C:membrane"/>
    <property type="evidence" value="ECO:0007669"/>
    <property type="project" value="UniProtKB-SubCell"/>
</dbReference>
<dbReference type="eggNOG" id="ENOG5033IFB">
    <property type="taxonomic scope" value="Bacteria"/>
</dbReference>
<dbReference type="EMBL" id="JRLZ01000008">
    <property type="protein sequence ID" value="KGO95735.1"/>
    <property type="molecule type" value="Genomic_DNA"/>
</dbReference>
<protein>
    <recommendedName>
        <fullName evidence="9">YhhN-like protein</fullName>
    </recommendedName>
</protein>
<evidence type="ECO:0000256" key="2">
    <source>
        <dbReference type="ARBA" id="ARBA00007375"/>
    </source>
</evidence>
<evidence type="ECO:0000256" key="1">
    <source>
        <dbReference type="ARBA" id="ARBA00004141"/>
    </source>
</evidence>
<organism evidence="7 8">
    <name type="scientific">Flavobacterium enshiense DK69</name>
    <dbReference type="NCBI Taxonomy" id="1107311"/>
    <lineage>
        <taxon>Bacteria</taxon>
        <taxon>Pseudomonadati</taxon>
        <taxon>Bacteroidota</taxon>
        <taxon>Flavobacteriia</taxon>
        <taxon>Flavobacteriales</taxon>
        <taxon>Flavobacteriaceae</taxon>
        <taxon>Flavobacterium</taxon>
    </lineage>
</organism>
<keyword evidence="5 6" id="KW-0472">Membrane</keyword>
<evidence type="ECO:0000256" key="4">
    <source>
        <dbReference type="ARBA" id="ARBA00022989"/>
    </source>
</evidence>
<reference evidence="8" key="1">
    <citation type="submission" date="2013-09" db="EMBL/GenBank/DDBJ databases">
        <authorList>
            <person name="Zeng Z."/>
            <person name="Chen C."/>
        </authorList>
    </citation>
    <scope>NUCLEOTIDE SEQUENCE [LARGE SCALE GENOMIC DNA]</scope>
    <source>
        <strain evidence="8">DK69</strain>
    </source>
</reference>
<dbReference type="PATRIC" id="fig|1107311.5.peg.2937"/>
<comment type="subcellular location">
    <subcellularLocation>
        <location evidence="1">Membrane</location>
        <topology evidence="1">Multi-pass membrane protein</topology>
    </subcellularLocation>
</comment>
<reference evidence="7 8" key="2">
    <citation type="journal article" date="2015" name="Stand. Genomic Sci.">
        <title>High quality draft genomic sequence of Flavobacterium enshiense DK69(T) and comparison among Flavobacterium genomes.</title>
        <authorList>
            <person name="Zeng Z."/>
            <person name="Chen C."/>
            <person name="Du H."/>
            <person name="Wang G."/>
            <person name="Li M."/>
        </authorList>
    </citation>
    <scope>NUCLEOTIDE SEQUENCE [LARGE SCALE GENOMIC DNA]</scope>
    <source>
        <strain evidence="7 8">DK69</strain>
    </source>
</reference>
<keyword evidence="8" id="KW-1185">Reference proteome</keyword>
<comment type="caution">
    <text evidence="7">The sequence shown here is derived from an EMBL/GenBank/DDBJ whole genome shotgun (WGS) entry which is preliminary data.</text>
</comment>
<dbReference type="InterPro" id="IPR012506">
    <property type="entry name" value="TMEM86B-like"/>
</dbReference>
<evidence type="ECO:0000313" key="7">
    <source>
        <dbReference type="EMBL" id="KGO95735.1"/>
    </source>
</evidence>
<sequence length="239" mass="28332">MRMMNKPALLLYFIASAVFMLSVILNNTELMLISKPVIVPAIVFYYLQEKKMIVNWVYMAIVSLFFACDMITLIDPDSFFPLIISLFLLGYLIYFKGIFDDFIRIRYHFVNRTHLLVLLICIFLLVFLQVSLMDIVMASRTEYVWLLVIYGVVLVLIGFISSWNYIMLPSRYTTFMLLASLSFIISDVFYVLKKDYFEIEILEYVNNLAQVLSYYYLTKYFLTKKSRQRNRNNSYIKNT</sequence>
<feature type="transmembrane region" description="Helical" evidence="6">
    <location>
        <begin position="143"/>
        <end position="160"/>
    </location>
</feature>
<evidence type="ECO:0000313" key="8">
    <source>
        <dbReference type="Proteomes" id="UP000030149"/>
    </source>
</evidence>
<feature type="transmembrane region" description="Helical" evidence="6">
    <location>
        <begin position="54"/>
        <end position="73"/>
    </location>
</feature>
<gene>
    <name evidence="7" type="ORF">Q767_08565</name>
</gene>
<evidence type="ECO:0000256" key="3">
    <source>
        <dbReference type="ARBA" id="ARBA00022692"/>
    </source>
</evidence>
<dbReference type="STRING" id="1107311.Q767_08565"/>
<dbReference type="AlphaFoldDB" id="A0A0A2N5N4"/>
<proteinExistence type="inferred from homology"/>
<accession>A0A0A2N5N4</accession>
<keyword evidence="3 6" id="KW-0812">Transmembrane</keyword>
<feature type="transmembrane region" description="Helical" evidence="6">
    <location>
        <begin position="115"/>
        <end position="137"/>
    </location>
</feature>
<feature type="transmembrane region" description="Helical" evidence="6">
    <location>
        <begin position="204"/>
        <end position="222"/>
    </location>
</feature>
<name>A0A0A2N5N4_9FLAO</name>
<dbReference type="Proteomes" id="UP000030149">
    <property type="component" value="Unassembled WGS sequence"/>
</dbReference>
<dbReference type="Pfam" id="PF07947">
    <property type="entry name" value="YhhN"/>
    <property type="match status" value="1"/>
</dbReference>
<feature type="transmembrane region" description="Helical" evidence="6">
    <location>
        <begin position="172"/>
        <end position="192"/>
    </location>
</feature>
<feature type="transmembrane region" description="Helical" evidence="6">
    <location>
        <begin position="79"/>
        <end position="95"/>
    </location>
</feature>
<evidence type="ECO:0000256" key="6">
    <source>
        <dbReference type="SAM" id="Phobius"/>
    </source>
</evidence>
<comment type="similarity">
    <text evidence="2">Belongs to the TMEM86 family.</text>
</comment>
<evidence type="ECO:0008006" key="9">
    <source>
        <dbReference type="Google" id="ProtNLM"/>
    </source>
</evidence>
<evidence type="ECO:0000256" key="5">
    <source>
        <dbReference type="ARBA" id="ARBA00023136"/>
    </source>
</evidence>
<keyword evidence="4 6" id="KW-1133">Transmembrane helix</keyword>
<feature type="transmembrane region" description="Helical" evidence="6">
    <location>
        <begin position="30"/>
        <end position="47"/>
    </location>
</feature>